<name>A0A151IQ61_9HYME</name>
<evidence type="ECO:0000313" key="2">
    <source>
        <dbReference type="Proteomes" id="UP000078542"/>
    </source>
</evidence>
<dbReference type="STRING" id="456900.A0A151IQ61"/>
<proteinExistence type="predicted"/>
<gene>
    <name evidence="1" type="ORF">ALC62_00717</name>
</gene>
<protein>
    <recommendedName>
        <fullName evidence="3">RNase H type-1 domain-containing protein</fullName>
    </recommendedName>
</protein>
<evidence type="ECO:0008006" key="3">
    <source>
        <dbReference type="Google" id="ProtNLM"/>
    </source>
</evidence>
<reference evidence="1 2" key="1">
    <citation type="submission" date="2016-03" db="EMBL/GenBank/DDBJ databases">
        <title>Cyphomyrmex costatus WGS genome.</title>
        <authorList>
            <person name="Nygaard S."/>
            <person name="Hu H."/>
            <person name="Boomsma J."/>
            <person name="Zhang G."/>
        </authorList>
    </citation>
    <scope>NUCLEOTIDE SEQUENCE [LARGE SCALE GENOMIC DNA]</scope>
    <source>
        <strain evidence="1">MS0001</strain>
        <tissue evidence="1">Whole body</tissue>
    </source>
</reference>
<organism evidence="1 2">
    <name type="scientific">Cyphomyrmex costatus</name>
    <dbReference type="NCBI Taxonomy" id="456900"/>
    <lineage>
        <taxon>Eukaryota</taxon>
        <taxon>Metazoa</taxon>
        <taxon>Ecdysozoa</taxon>
        <taxon>Arthropoda</taxon>
        <taxon>Hexapoda</taxon>
        <taxon>Insecta</taxon>
        <taxon>Pterygota</taxon>
        <taxon>Neoptera</taxon>
        <taxon>Endopterygota</taxon>
        <taxon>Hymenoptera</taxon>
        <taxon>Apocrita</taxon>
        <taxon>Aculeata</taxon>
        <taxon>Formicoidea</taxon>
        <taxon>Formicidae</taxon>
        <taxon>Myrmicinae</taxon>
        <taxon>Cyphomyrmex</taxon>
    </lineage>
</organism>
<accession>A0A151IQ61</accession>
<dbReference type="AlphaFoldDB" id="A0A151IQ61"/>
<evidence type="ECO:0000313" key="1">
    <source>
        <dbReference type="EMBL" id="KYN08287.1"/>
    </source>
</evidence>
<dbReference type="CDD" id="cd09275">
    <property type="entry name" value="RNase_HI_RT_DIRS1"/>
    <property type="match status" value="1"/>
</dbReference>
<dbReference type="Proteomes" id="UP000078542">
    <property type="component" value="Unassembled WGS sequence"/>
</dbReference>
<sequence>MLHINALELKAAFNGLRYFAADLHDCDVLLRIDNTTALAYINRYGSIQFPHLSAIVRDLWHWCEVRNIFIFASYISSLENSIADAESRITDPDTEWSLSDEAFLKLSDIFGPFDLDLFASLINSKCDAYIFWFPDPGSVAVDAFTVSWKGIDFYAFPPFILLPRVLRKIVEDEATGTVVIPW</sequence>
<dbReference type="EMBL" id="KQ976785">
    <property type="protein sequence ID" value="KYN08287.1"/>
    <property type="molecule type" value="Genomic_DNA"/>
</dbReference>
<dbReference type="PANTHER" id="PTHR33050">
    <property type="entry name" value="REVERSE TRANSCRIPTASE DOMAIN-CONTAINING PROTEIN"/>
    <property type="match status" value="1"/>
</dbReference>
<dbReference type="InterPro" id="IPR052055">
    <property type="entry name" value="Hepadnavirus_pol/RT"/>
</dbReference>
<dbReference type="PANTHER" id="PTHR33050:SF7">
    <property type="entry name" value="RIBONUCLEASE H"/>
    <property type="match status" value="1"/>
</dbReference>
<keyword evidence="2" id="KW-1185">Reference proteome</keyword>